<comment type="caution">
    <text evidence="2">The sequence shown here is derived from an EMBL/GenBank/DDBJ whole genome shotgun (WGS) entry which is preliminary data.</text>
</comment>
<dbReference type="AlphaFoldDB" id="X1RW93"/>
<organism evidence="2">
    <name type="scientific">marine sediment metagenome</name>
    <dbReference type="NCBI Taxonomy" id="412755"/>
    <lineage>
        <taxon>unclassified sequences</taxon>
        <taxon>metagenomes</taxon>
        <taxon>ecological metagenomes</taxon>
    </lineage>
</organism>
<dbReference type="Pfam" id="PF12867">
    <property type="entry name" value="DinB_2"/>
    <property type="match status" value="1"/>
</dbReference>
<protein>
    <recommendedName>
        <fullName evidence="1">DinB-like domain-containing protein</fullName>
    </recommendedName>
</protein>
<evidence type="ECO:0000259" key="1">
    <source>
        <dbReference type="Pfam" id="PF12867"/>
    </source>
</evidence>
<proteinExistence type="predicted"/>
<name>X1RW93_9ZZZZ</name>
<dbReference type="InterPro" id="IPR034660">
    <property type="entry name" value="DinB/YfiT-like"/>
</dbReference>
<reference evidence="2" key="1">
    <citation type="journal article" date="2014" name="Front. Microbiol.">
        <title>High frequency of phylogenetically diverse reductive dehalogenase-homologous genes in deep subseafloor sedimentary metagenomes.</title>
        <authorList>
            <person name="Kawai M."/>
            <person name="Futagami T."/>
            <person name="Toyoda A."/>
            <person name="Takaki Y."/>
            <person name="Nishi S."/>
            <person name="Hori S."/>
            <person name="Arai W."/>
            <person name="Tsubouchi T."/>
            <person name="Morono Y."/>
            <person name="Uchiyama I."/>
            <person name="Ito T."/>
            <person name="Fujiyama A."/>
            <person name="Inagaki F."/>
            <person name="Takami H."/>
        </authorList>
    </citation>
    <scope>NUCLEOTIDE SEQUENCE</scope>
    <source>
        <strain evidence="2">Expedition CK06-06</strain>
    </source>
</reference>
<feature type="non-terminal residue" evidence="2">
    <location>
        <position position="1"/>
    </location>
</feature>
<dbReference type="SUPFAM" id="SSF109854">
    <property type="entry name" value="DinB/YfiT-like putative metalloenzymes"/>
    <property type="match status" value="1"/>
</dbReference>
<sequence>LNQRPRPDCNSIGWLAWHLTRSNDRNLSELARKKQLWIKDKWHSKFDRDPDPTDTGFSHSLEDVTAFRSPDGKTILEYHHAVLELAKQYITNHLSETDLKRNVRSPTLKNIATVRGRLLGIISEGLQHVGQAAYLRGLLKGKGWLSR</sequence>
<gene>
    <name evidence="2" type="ORF">S12H4_23555</name>
</gene>
<dbReference type="EMBL" id="BARW01012540">
    <property type="protein sequence ID" value="GAI85017.1"/>
    <property type="molecule type" value="Genomic_DNA"/>
</dbReference>
<evidence type="ECO:0000313" key="2">
    <source>
        <dbReference type="EMBL" id="GAI85017.1"/>
    </source>
</evidence>
<feature type="domain" description="DinB-like" evidence="1">
    <location>
        <begin position="1"/>
        <end position="132"/>
    </location>
</feature>
<accession>X1RW93</accession>
<dbReference type="Gene3D" id="1.20.120.450">
    <property type="entry name" value="dinb family like domain"/>
    <property type="match status" value="1"/>
</dbReference>
<dbReference type="InterPro" id="IPR024775">
    <property type="entry name" value="DinB-like"/>
</dbReference>